<dbReference type="AlphaFoldDB" id="A0A485KTJ7"/>
<reference evidence="2" key="2">
    <citation type="submission" date="2019-06" db="EMBL/GenBank/DDBJ databases">
        <title>Genomics analysis of Aphanomyces spp. identifies a new class of oomycete effector associated with host adaptation.</title>
        <authorList>
            <person name="Gaulin E."/>
        </authorList>
    </citation>
    <scope>NUCLEOTIDE SEQUENCE</scope>
    <source>
        <strain evidence="2">CBS 578.67</strain>
    </source>
</reference>
<dbReference type="EMBL" id="CAADRA010005308">
    <property type="protein sequence ID" value="VFT88363.1"/>
    <property type="molecule type" value="Genomic_DNA"/>
</dbReference>
<keyword evidence="1" id="KW-0472">Membrane</keyword>
<reference evidence="3 4" key="1">
    <citation type="submission" date="2019-03" db="EMBL/GenBank/DDBJ databases">
        <authorList>
            <person name="Gaulin E."/>
            <person name="Dumas B."/>
        </authorList>
    </citation>
    <scope>NUCLEOTIDE SEQUENCE [LARGE SCALE GENOMIC DNA]</scope>
    <source>
        <strain evidence="3">CBS 568.67</strain>
    </source>
</reference>
<accession>A0A485KTJ7</accession>
<keyword evidence="4" id="KW-1185">Reference proteome</keyword>
<dbReference type="OrthoDB" id="72051at2759"/>
<sequence>MSIFDFDANMYMEGLQALLTKQTLHDIVVDGLKSPMLYAMFWGYVVGGFPVFVLNVHKANVLVHLPTSFAIVFSLAVFAFSWLFLLDSVGQQVFYVLGASVGAFCTHLHFEIIELIRGHVQATSSKDKDD</sequence>
<gene>
    <name evidence="3" type="primary">Aste57867_11502</name>
    <name evidence="2" type="ORF">As57867_011459</name>
    <name evidence="3" type="ORF">ASTE57867_11502</name>
</gene>
<name>A0A485KTJ7_9STRA</name>
<protein>
    <submittedName>
        <fullName evidence="3">Aste57867_11502 protein</fullName>
    </submittedName>
</protein>
<organism evidence="3 4">
    <name type="scientific">Aphanomyces stellatus</name>
    <dbReference type="NCBI Taxonomy" id="120398"/>
    <lineage>
        <taxon>Eukaryota</taxon>
        <taxon>Sar</taxon>
        <taxon>Stramenopiles</taxon>
        <taxon>Oomycota</taxon>
        <taxon>Saprolegniomycetes</taxon>
        <taxon>Saprolegniales</taxon>
        <taxon>Verrucalvaceae</taxon>
        <taxon>Aphanomyces</taxon>
    </lineage>
</organism>
<keyword evidence="1" id="KW-1133">Transmembrane helix</keyword>
<feature type="transmembrane region" description="Helical" evidence="1">
    <location>
        <begin position="68"/>
        <end position="86"/>
    </location>
</feature>
<evidence type="ECO:0000313" key="3">
    <source>
        <dbReference type="EMBL" id="VFT88363.1"/>
    </source>
</evidence>
<feature type="transmembrane region" description="Helical" evidence="1">
    <location>
        <begin position="92"/>
        <end position="110"/>
    </location>
</feature>
<dbReference type="Proteomes" id="UP000332933">
    <property type="component" value="Unassembled WGS sequence"/>
</dbReference>
<feature type="transmembrane region" description="Helical" evidence="1">
    <location>
        <begin position="36"/>
        <end position="56"/>
    </location>
</feature>
<evidence type="ECO:0000256" key="1">
    <source>
        <dbReference type="SAM" id="Phobius"/>
    </source>
</evidence>
<evidence type="ECO:0000313" key="4">
    <source>
        <dbReference type="Proteomes" id="UP000332933"/>
    </source>
</evidence>
<dbReference type="EMBL" id="VJMH01005287">
    <property type="protein sequence ID" value="KAF0697832.1"/>
    <property type="molecule type" value="Genomic_DNA"/>
</dbReference>
<evidence type="ECO:0000313" key="2">
    <source>
        <dbReference type="EMBL" id="KAF0697832.1"/>
    </source>
</evidence>
<keyword evidence="1" id="KW-0812">Transmembrane</keyword>
<proteinExistence type="predicted"/>